<feature type="domain" description="Protein kinase" evidence="3">
    <location>
        <begin position="289"/>
        <end position="625"/>
    </location>
</feature>
<dbReference type="Gene3D" id="1.10.510.10">
    <property type="entry name" value="Transferase(Phosphotransferase) domain 1"/>
    <property type="match status" value="1"/>
</dbReference>
<dbReference type="SUPFAM" id="SSF56112">
    <property type="entry name" value="Protein kinase-like (PK-like)"/>
    <property type="match status" value="1"/>
</dbReference>
<dbReference type="EMBL" id="HBGE01003752">
    <property type="protein sequence ID" value="CAD9089917.1"/>
    <property type="molecule type" value="Transcribed_RNA"/>
</dbReference>
<organism evidence="4">
    <name type="scientific">Alexandrium catenella</name>
    <name type="common">Red tide dinoflagellate</name>
    <name type="synonym">Gonyaulax catenella</name>
    <dbReference type="NCBI Taxonomy" id="2925"/>
    <lineage>
        <taxon>Eukaryota</taxon>
        <taxon>Sar</taxon>
        <taxon>Alveolata</taxon>
        <taxon>Dinophyceae</taxon>
        <taxon>Gonyaulacales</taxon>
        <taxon>Pyrocystaceae</taxon>
        <taxon>Alexandrium</taxon>
    </lineage>
</organism>
<sequence>MEALVEQQQDQIRQVSNAGSSLTREVTAVRIEHSGLKAEHRAVCDCLGAAEILRPVEVRASTRLHRGFGMLRDALDDKQVTVRTWSLAGNSVGRLLITSSAFNSLRGGFLALRADGGLRQALGQAEAEVEKLLRAARSPDEFVWRRLGDYEPSARTLEKWAGSAIVGKVFGNFVIESSPGGCDEMRLADVHKLLAEVGISTEYFVGKFLYTSSLSRSLRSSRSLETVANEIFKRFASQRAEGQSRLRFRDIYRMLEVIGLSFERFEKHFSHLADPEISSGRSLPHFGKYRALRSIGRGSRGVCYLAEDTKDKTKVAIKWPVESGEVSTLKHLQQRPHPGLGLPRLLSTGEYQEQTYIVTEAFGSPLVKVFMHLEGRSPAKRWSVMSVLGRLMVRRLQSLHSAGLVHCDISPENILLGPPPSSTGSSSAHFAPFLVDFGHAKRFPGGVTLAASDAGSIEWSSIRSATSREPVPEDDLQALGWVLLNGVFGELPWFRMLVGAYKDWDSRFTRDQMVRQAQQAKIQLLKAGWQSFGLTRTQVPEELDQFIRVCCPEGSLPELAGTQPHESGSGDATEDRSSGAQGGRRRGPDYSMLAGLLGSDAKLSQAEAEVQDLQLFSKRLLSLLQ</sequence>
<protein>
    <recommendedName>
        <fullName evidence="1">Casein kinase I</fullName>
    </recommendedName>
</protein>
<dbReference type="InterPro" id="IPR000719">
    <property type="entry name" value="Prot_kinase_dom"/>
</dbReference>
<dbReference type="SMART" id="SM00220">
    <property type="entry name" value="S_TKc"/>
    <property type="match status" value="1"/>
</dbReference>
<dbReference type="AlphaFoldDB" id="A0A7S1PKG9"/>
<dbReference type="InterPro" id="IPR011009">
    <property type="entry name" value="Kinase-like_dom_sf"/>
</dbReference>
<dbReference type="InterPro" id="IPR008266">
    <property type="entry name" value="Tyr_kinase_AS"/>
</dbReference>
<accession>A0A7S1PKG9</accession>
<reference evidence="4" key="1">
    <citation type="submission" date="2021-01" db="EMBL/GenBank/DDBJ databases">
        <authorList>
            <person name="Corre E."/>
            <person name="Pelletier E."/>
            <person name="Niang G."/>
            <person name="Scheremetjew M."/>
            <person name="Finn R."/>
            <person name="Kale V."/>
            <person name="Holt S."/>
            <person name="Cochrane G."/>
            <person name="Meng A."/>
            <person name="Brown T."/>
            <person name="Cohen L."/>
        </authorList>
    </citation>
    <scope>NUCLEOTIDE SEQUENCE</scope>
    <source>
        <strain evidence="4">OF101</strain>
    </source>
</reference>
<name>A0A7S1PKG9_ALECA</name>
<dbReference type="PROSITE" id="PS00109">
    <property type="entry name" value="PROTEIN_KINASE_TYR"/>
    <property type="match status" value="1"/>
</dbReference>
<proteinExistence type="predicted"/>
<dbReference type="GO" id="GO:0004672">
    <property type="term" value="F:protein kinase activity"/>
    <property type="evidence" value="ECO:0007669"/>
    <property type="project" value="InterPro"/>
</dbReference>
<dbReference type="GO" id="GO:0005524">
    <property type="term" value="F:ATP binding"/>
    <property type="evidence" value="ECO:0007669"/>
    <property type="project" value="InterPro"/>
</dbReference>
<evidence type="ECO:0000256" key="2">
    <source>
        <dbReference type="SAM" id="MobiDB-lite"/>
    </source>
</evidence>
<evidence type="ECO:0000259" key="3">
    <source>
        <dbReference type="PROSITE" id="PS50011"/>
    </source>
</evidence>
<gene>
    <name evidence="4" type="ORF">ACAT0790_LOCUS2266</name>
</gene>
<dbReference type="PANTHER" id="PTHR11909">
    <property type="entry name" value="CASEIN KINASE-RELATED"/>
    <property type="match status" value="1"/>
</dbReference>
<dbReference type="Pfam" id="PF00069">
    <property type="entry name" value="Pkinase"/>
    <property type="match status" value="1"/>
</dbReference>
<evidence type="ECO:0000256" key="1">
    <source>
        <dbReference type="ARBA" id="ARBA00023860"/>
    </source>
</evidence>
<evidence type="ECO:0000313" key="4">
    <source>
        <dbReference type="EMBL" id="CAD9089917.1"/>
    </source>
</evidence>
<dbReference type="PROSITE" id="PS50011">
    <property type="entry name" value="PROTEIN_KINASE_DOM"/>
    <property type="match status" value="1"/>
</dbReference>
<feature type="region of interest" description="Disordered" evidence="2">
    <location>
        <begin position="557"/>
        <end position="591"/>
    </location>
</feature>
<dbReference type="InterPro" id="IPR050235">
    <property type="entry name" value="CK1_Ser-Thr_kinase"/>
</dbReference>